<dbReference type="GO" id="GO:0007059">
    <property type="term" value="P:chromosome segregation"/>
    <property type="evidence" value="ECO:0007669"/>
    <property type="project" value="UniProtKB-UniRule"/>
</dbReference>
<evidence type="ECO:0000313" key="8">
    <source>
        <dbReference type="EMBL" id="QJR14134.1"/>
    </source>
</evidence>
<keyword evidence="1 6" id="KW-0963">Cytoplasm</keyword>
<feature type="domain" description="RecF/RecN/SMC N-terminal" evidence="7">
    <location>
        <begin position="12"/>
        <end position="1163"/>
    </location>
</feature>
<evidence type="ECO:0000256" key="1">
    <source>
        <dbReference type="ARBA" id="ARBA00022490"/>
    </source>
</evidence>
<keyword evidence="3 6" id="KW-0067">ATP-binding</keyword>
<evidence type="ECO:0000256" key="2">
    <source>
        <dbReference type="ARBA" id="ARBA00022741"/>
    </source>
</evidence>
<organism evidence="8 9">
    <name type="scientific">Usitatibacter palustris</name>
    <dbReference type="NCBI Taxonomy" id="2732487"/>
    <lineage>
        <taxon>Bacteria</taxon>
        <taxon>Pseudomonadati</taxon>
        <taxon>Pseudomonadota</taxon>
        <taxon>Betaproteobacteria</taxon>
        <taxon>Nitrosomonadales</taxon>
        <taxon>Usitatibacteraceae</taxon>
        <taxon>Usitatibacter</taxon>
    </lineage>
</organism>
<name>A0A6M4H6U8_9PROT</name>
<feature type="coiled-coil region" evidence="6">
    <location>
        <begin position="179"/>
        <end position="406"/>
    </location>
</feature>
<dbReference type="PANTHER" id="PTHR43977">
    <property type="entry name" value="STRUCTURAL MAINTENANCE OF CHROMOSOMES PROTEIN 3"/>
    <property type="match status" value="1"/>
</dbReference>
<evidence type="ECO:0000256" key="4">
    <source>
        <dbReference type="ARBA" id="ARBA00023054"/>
    </source>
</evidence>
<evidence type="ECO:0000256" key="3">
    <source>
        <dbReference type="ARBA" id="ARBA00022840"/>
    </source>
</evidence>
<protein>
    <recommendedName>
        <fullName evidence="6">Chromosome partition protein Smc</fullName>
    </recommendedName>
</protein>
<dbReference type="NCBIfam" id="TIGR02168">
    <property type="entry name" value="SMC_prok_B"/>
    <property type="match status" value="1"/>
</dbReference>
<dbReference type="InterPro" id="IPR027417">
    <property type="entry name" value="P-loop_NTPase"/>
</dbReference>
<dbReference type="GO" id="GO:0003677">
    <property type="term" value="F:DNA binding"/>
    <property type="evidence" value="ECO:0007669"/>
    <property type="project" value="UniProtKB-UniRule"/>
</dbReference>
<dbReference type="GO" id="GO:0005737">
    <property type="term" value="C:cytoplasm"/>
    <property type="evidence" value="ECO:0007669"/>
    <property type="project" value="UniProtKB-SubCell"/>
</dbReference>
<dbReference type="Gene3D" id="1.10.287.1490">
    <property type="match status" value="1"/>
</dbReference>
<dbReference type="InterPro" id="IPR003395">
    <property type="entry name" value="RecF/RecN/SMC_N"/>
</dbReference>
<comment type="similarity">
    <text evidence="6">Belongs to the SMC family.</text>
</comment>
<keyword evidence="2 6" id="KW-0547">Nucleotide-binding</keyword>
<dbReference type="GO" id="GO:0016887">
    <property type="term" value="F:ATP hydrolysis activity"/>
    <property type="evidence" value="ECO:0007669"/>
    <property type="project" value="InterPro"/>
</dbReference>
<dbReference type="GO" id="GO:0005694">
    <property type="term" value="C:chromosome"/>
    <property type="evidence" value="ECO:0007669"/>
    <property type="project" value="InterPro"/>
</dbReference>
<dbReference type="SUPFAM" id="SSF75553">
    <property type="entry name" value="Smc hinge domain"/>
    <property type="match status" value="1"/>
</dbReference>
<dbReference type="PIRSF" id="PIRSF005719">
    <property type="entry name" value="SMC"/>
    <property type="match status" value="1"/>
</dbReference>
<dbReference type="Proteomes" id="UP000503096">
    <property type="component" value="Chromosome"/>
</dbReference>
<comment type="domain">
    <text evidence="6">Contains large globular domains required for ATP hydrolysis at each terminus and a third globular domain forming a flexible hinge near the middle of the molecule. These domains are separated by coiled-coil structures.</text>
</comment>
<evidence type="ECO:0000256" key="6">
    <source>
        <dbReference type="HAMAP-Rule" id="MF_01894"/>
    </source>
</evidence>
<sequence length="1182" mass="130267">MGFCIRITALRLTSIKLSGFKSFVDPTSVAVPGQLVGVVGPNGCGKSNVIDAVRWVLGESSAKQLRGEHMHDVIFNGSSDRKPVGRASVELVFDNSLGRVGGAWAQYAEISVKRVLSRDGDSSYYINGQHVRRRDIQDIFLGTGLGPRAYSIIEQGMISRVITSKPEELRVFLEEAAGVSKYRERRRETELRLEDTRENLSRVGDIVAELELQLARLTEQAEVAARYQDLQSQLALNQNLLSFTRLREAEQSKNRYANDIQKATVNLEAEMAKLREGERALEELRSRHYQQTDHLSGLQGQLYAANADVQSLEQEIAFLGENRRRMGAQLEGLATEIGEVERRINEAQQERTRWEGEIARAQSAIGERTADVTKAQQALAPAEEVARNANAAVKGTEAEMSAAEQAQGVEETRESHALKILSQLEGRKNRLKQENMALVFPEPEKLAAIESERKGLTDRIVSLGNAQKDAEAKVPSLEEQRRTSIALLQEKTREVASLEAALKALQAQQAKLDTNSRLAEWVGQHALDRAERLWQAMHVDAGWDDAVEAALGVRLNAAKLPDDSGLSALLRDAPPGNFAVFIERGAPEAAGPQSHLKALATVVSSTRPGVTAYLKDALANVFILPEGEDGLATARVLPPGGLLVSKAGHLFSRQGVVFHGPQSELHGVLQRQREIEDLQGKIPAETRARSDADERVKGLEIELKEGQDVARRLREDLAQARQEDHDLEVEYLKLSQSSQQSEKRREAIRVELADIEKEEETEKLEMSEAQHALQQGSQKIEEIVQRLQVLEEAAKQAQAGFEGARTAILAAERAVQEAQFHERSCHEKVASAGALAVSLGERLQALATNRGNISSELGKLEEGSVRERLQGALQVKSEREKVLADARLGLEQISDELRALEEGRMSVEQNLNPLRERITELRVKEQEASTHVEQYSQQLAEAGASREELAVQIEKRTRSSSMQAEITRLNEEITALGPVNLAALSELQASSERKGFLDAQSADLMQAVETLEAAIKRIDRETRDLLQGTFDAVNAHFQEMFPALFGGGQASLKLTGEEILDAGLQVFAQPPGKKNSSIQLLSGGEKALTAIALIFSLFKLNPAPFCLLDEVDAPLDDPNTERFCELVRQMSGQTQFLFITHNKITMELASQLVGVTMQEPGVSRVVEVDIEAAMEFARKQAA</sequence>
<dbReference type="GO" id="GO:0006260">
    <property type="term" value="P:DNA replication"/>
    <property type="evidence" value="ECO:0007669"/>
    <property type="project" value="UniProtKB-UniRule"/>
</dbReference>
<dbReference type="InterPro" id="IPR036277">
    <property type="entry name" value="SMC_hinge_sf"/>
</dbReference>
<feature type="binding site" evidence="6">
    <location>
        <begin position="41"/>
        <end position="48"/>
    </location>
    <ligand>
        <name>ATP</name>
        <dbReference type="ChEBI" id="CHEBI:30616"/>
    </ligand>
</feature>
<proteinExistence type="inferred from homology"/>
<gene>
    <name evidence="6 8" type="primary">smc</name>
    <name evidence="8" type="ORF">DSM104440_00927</name>
</gene>
<dbReference type="InterPro" id="IPR011890">
    <property type="entry name" value="SMC_prok"/>
</dbReference>
<comment type="function">
    <text evidence="6">Required for chromosome condensation and partitioning.</text>
</comment>
<dbReference type="InterPro" id="IPR024704">
    <property type="entry name" value="SMC"/>
</dbReference>
<dbReference type="CDD" id="cd03278">
    <property type="entry name" value="ABC_SMC_barmotin"/>
    <property type="match status" value="1"/>
</dbReference>
<feature type="coiled-coil region" evidence="6">
    <location>
        <begin position="488"/>
        <end position="515"/>
    </location>
</feature>
<dbReference type="GO" id="GO:0005524">
    <property type="term" value="F:ATP binding"/>
    <property type="evidence" value="ECO:0007669"/>
    <property type="project" value="UniProtKB-UniRule"/>
</dbReference>
<dbReference type="AlphaFoldDB" id="A0A6M4H6U8"/>
<comment type="subcellular location">
    <subcellularLocation>
        <location evidence="6">Cytoplasm</location>
    </subcellularLocation>
</comment>
<keyword evidence="5 6" id="KW-0238">DNA-binding</keyword>
<evidence type="ECO:0000256" key="5">
    <source>
        <dbReference type="ARBA" id="ARBA00023125"/>
    </source>
</evidence>
<keyword evidence="4 6" id="KW-0175">Coiled coil</keyword>
<reference evidence="8 9" key="1">
    <citation type="submission" date="2020-04" db="EMBL/GenBank/DDBJ databases">
        <title>Usitatibacter rugosus gen. nov., sp. nov. and Usitatibacter palustris sp. nov., novel members of Usitatibacteraceae fam. nov. within the order Nitrosomonadales isolated from soil.</title>
        <authorList>
            <person name="Huber K.J."/>
            <person name="Neumann-Schaal M."/>
            <person name="Geppert A."/>
            <person name="Luckner M."/>
            <person name="Wanner G."/>
            <person name="Overmann J."/>
        </authorList>
    </citation>
    <scope>NUCLEOTIDE SEQUENCE [LARGE SCALE GENOMIC DNA]</scope>
    <source>
        <strain evidence="8 9">Swamp67</strain>
    </source>
</reference>
<evidence type="ECO:0000259" key="7">
    <source>
        <dbReference type="Pfam" id="PF02463"/>
    </source>
</evidence>
<feature type="coiled-coil region" evidence="6">
    <location>
        <begin position="883"/>
        <end position="952"/>
    </location>
</feature>
<dbReference type="Gene3D" id="3.40.50.300">
    <property type="entry name" value="P-loop containing nucleotide triphosphate hydrolases"/>
    <property type="match status" value="2"/>
</dbReference>
<dbReference type="Pfam" id="PF02463">
    <property type="entry name" value="SMC_N"/>
    <property type="match status" value="1"/>
</dbReference>
<dbReference type="GO" id="GO:0030261">
    <property type="term" value="P:chromosome condensation"/>
    <property type="evidence" value="ECO:0007669"/>
    <property type="project" value="InterPro"/>
</dbReference>
<keyword evidence="9" id="KW-1185">Reference proteome</keyword>
<dbReference type="GO" id="GO:0007062">
    <property type="term" value="P:sister chromatid cohesion"/>
    <property type="evidence" value="ECO:0007669"/>
    <property type="project" value="InterPro"/>
</dbReference>
<feature type="coiled-coil region" evidence="6">
    <location>
        <begin position="696"/>
        <end position="800"/>
    </location>
</feature>
<dbReference type="EMBL" id="CP053073">
    <property type="protein sequence ID" value="QJR14134.1"/>
    <property type="molecule type" value="Genomic_DNA"/>
</dbReference>
<dbReference type="SUPFAM" id="SSF52540">
    <property type="entry name" value="P-loop containing nucleoside triphosphate hydrolases"/>
    <property type="match status" value="1"/>
</dbReference>
<dbReference type="KEGG" id="upl:DSM104440_00927"/>
<dbReference type="InParanoid" id="A0A6M4H6U8"/>
<evidence type="ECO:0000313" key="9">
    <source>
        <dbReference type="Proteomes" id="UP000503096"/>
    </source>
</evidence>
<comment type="subunit">
    <text evidence="6">Homodimer.</text>
</comment>
<accession>A0A6M4H6U8</accession>
<dbReference type="HAMAP" id="MF_01894">
    <property type="entry name" value="Smc_prok"/>
    <property type="match status" value="1"/>
</dbReference>